<dbReference type="InterPro" id="IPR027417">
    <property type="entry name" value="P-loop_NTPase"/>
</dbReference>
<dbReference type="Proteomes" id="UP000518188">
    <property type="component" value="Unassembled WGS sequence"/>
</dbReference>
<dbReference type="InterPro" id="IPR050221">
    <property type="entry name" value="26S_Proteasome_ATPase"/>
</dbReference>
<dbReference type="AlphaFoldDB" id="A0A7X6MQ12"/>
<accession>A0A7X6MQ12</accession>
<evidence type="ECO:0000256" key="1">
    <source>
        <dbReference type="ARBA" id="ARBA00006914"/>
    </source>
</evidence>
<name>A0A7X6MQ12_9MYCO</name>
<dbReference type="Pfam" id="PF00004">
    <property type="entry name" value="AAA"/>
    <property type="match status" value="1"/>
</dbReference>
<organism evidence="5 6">
    <name type="scientific">Mycolicibacterium septicum DSM 44393</name>
    <dbReference type="NCBI Taxonomy" id="1341646"/>
    <lineage>
        <taxon>Bacteria</taxon>
        <taxon>Bacillati</taxon>
        <taxon>Actinomycetota</taxon>
        <taxon>Actinomycetes</taxon>
        <taxon>Mycobacteriales</taxon>
        <taxon>Mycobacteriaceae</taxon>
        <taxon>Mycolicibacterium</taxon>
    </lineage>
</organism>
<comment type="similarity">
    <text evidence="1">Belongs to the AAA ATPase family.</text>
</comment>
<evidence type="ECO:0000256" key="3">
    <source>
        <dbReference type="ARBA" id="ARBA00022840"/>
    </source>
</evidence>
<dbReference type="SUPFAM" id="SSF52540">
    <property type="entry name" value="P-loop containing nucleoside triphosphate hydrolases"/>
    <property type="match status" value="1"/>
</dbReference>
<dbReference type="PANTHER" id="PTHR23073">
    <property type="entry name" value="26S PROTEASOME REGULATORY SUBUNIT"/>
    <property type="match status" value="1"/>
</dbReference>
<reference evidence="5 6" key="1">
    <citation type="submission" date="2020-04" db="EMBL/GenBank/DDBJ databases">
        <title>MicrobeNet Type strains.</title>
        <authorList>
            <person name="Nicholson A.C."/>
        </authorList>
    </citation>
    <scope>NUCLEOTIDE SEQUENCE [LARGE SCALE GENOMIC DNA]</scope>
    <source>
        <strain evidence="5 6">ATCC 700731</strain>
    </source>
</reference>
<dbReference type="RefSeq" id="WP_044514832.1">
    <property type="nucleotide sequence ID" value="NZ_HG322951.1"/>
</dbReference>
<comment type="caution">
    <text evidence="5">The sequence shown here is derived from an EMBL/GenBank/DDBJ whole genome shotgun (WGS) entry which is preliminary data.</text>
</comment>
<sequence length="756" mass="83133">MDLSDYLERRYATDLLAVEQVQTQADGALATLKATKLGPKGWPYSLVDREQPAQPNTLSQSTVAMILHAMAVAHGVIKNSVLVPAVRTGTGVYRKGGDVRAILNTGLSALIGVLGAPADVLLDKAPLTKSTTWGPDDPLTLTWLYELLAAGIVDDEQAAPYRAAVGHLADIRLKQLIDQPRSMPLTPLATDERPVQHPFPVLRSVQLAKVAGAAQFPFLALSELPDVFLEQLHRELSNSAILDGGFDPASLVFSLEALMLINADTVSEAVVEKVVTVLGSSPSIGSHWRPVRPLSVTSQGRILLPQSVEVANSYLRVCDLHAARRPSAEPLFTRSFDLLQSYADWLLSRELRISVDMPGGAGKLFDGWQSEHTFERNTIHLWATSQAVLFLQHYSAMLQQHTARCARIAAGLNFARTPVRTEAQLTAIWADKVLQEPLAGLDAGNPLRAYDMINRYFVEPRRTNAGSRKGATSYSMLLYGPPGTGKTSFSENLAEALGYDMITISPSDFTQSGEAGVEQRAKRVFDVLQSQANTVILFDEIDRLLLDRDSKKYMSQETIFQMMTPSMLTKINDLRKSARSVFIIATNYAEDIDSAIKRTGRIDEQILLLPPDLTQRARIIRERAKEIVLPLDSDAVVRLARATPLGVFTELKHLVDAIADYVNDGGLLAESITRALDRRGATTINLNAYLTRFPKDDGGNFINVQRGPWKEFALLVYLKAEVGDFDLPAEYEAILNNSAMLDRLEEPVSSTLRALL</sequence>
<evidence type="ECO:0000313" key="6">
    <source>
        <dbReference type="Proteomes" id="UP000518188"/>
    </source>
</evidence>
<protein>
    <submittedName>
        <fullName evidence="5">ATP-binding protein</fullName>
    </submittedName>
</protein>
<keyword evidence="3 5" id="KW-0067">ATP-binding</keyword>
<gene>
    <name evidence="5" type="ORF">HGA11_07150</name>
</gene>
<dbReference type="SMART" id="SM00382">
    <property type="entry name" value="AAA"/>
    <property type="match status" value="1"/>
</dbReference>
<dbReference type="GO" id="GO:0005524">
    <property type="term" value="F:ATP binding"/>
    <property type="evidence" value="ECO:0007669"/>
    <property type="project" value="UniProtKB-KW"/>
</dbReference>
<evidence type="ECO:0000259" key="4">
    <source>
        <dbReference type="SMART" id="SM00382"/>
    </source>
</evidence>
<dbReference type="InterPro" id="IPR003959">
    <property type="entry name" value="ATPase_AAA_core"/>
</dbReference>
<feature type="domain" description="AAA+ ATPase" evidence="4">
    <location>
        <begin position="472"/>
        <end position="612"/>
    </location>
</feature>
<evidence type="ECO:0000313" key="5">
    <source>
        <dbReference type="EMBL" id="NKZ10754.1"/>
    </source>
</evidence>
<proteinExistence type="inferred from homology"/>
<dbReference type="InterPro" id="IPR003593">
    <property type="entry name" value="AAA+_ATPase"/>
</dbReference>
<keyword evidence="2" id="KW-0547">Nucleotide-binding</keyword>
<dbReference type="Gene3D" id="3.40.50.300">
    <property type="entry name" value="P-loop containing nucleotide triphosphate hydrolases"/>
    <property type="match status" value="1"/>
</dbReference>
<dbReference type="CDD" id="cd19481">
    <property type="entry name" value="RecA-like_protease"/>
    <property type="match status" value="1"/>
</dbReference>
<dbReference type="EMBL" id="JAAXPJ010000002">
    <property type="protein sequence ID" value="NKZ10754.1"/>
    <property type="molecule type" value="Genomic_DNA"/>
</dbReference>
<evidence type="ECO:0000256" key="2">
    <source>
        <dbReference type="ARBA" id="ARBA00022741"/>
    </source>
</evidence>
<dbReference type="GO" id="GO:0016887">
    <property type="term" value="F:ATP hydrolysis activity"/>
    <property type="evidence" value="ECO:0007669"/>
    <property type="project" value="InterPro"/>
</dbReference>